<dbReference type="SUPFAM" id="SSF55729">
    <property type="entry name" value="Acyl-CoA N-acyltransferases (Nat)"/>
    <property type="match status" value="1"/>
</dbReference>
<keyword evidence="2" id="KW-0808">Transferase</keyword>
<dbReference type="Proteomes" id="UP000242592">
    <property type="component" value="Unassembled WGS sequence"/>
</dbReference>
<evidence type="ECO:0000259" key="1">
    <source>
        <dbReference type="PROSITE" id="PS51186"/>
    </source>
</evidence>
<proteinExistence type="predicted"/>
<dbReference type="PANTHER" id="PTHR43415:SF3">
    <property type="entry name" value="GNAT-FAMILY ACETYLTRANSFERASE"/>
    <property type="match status" value="1"/>
</dbReference>
<dbReference type="PROSITE" id="PS51186">
    <property type="entry name" value="GNAT"/>
    <property type="match status" value="1"/>
</dbReference>
<dbReference type="Pfam" id="PF13302">
    <property type="entry name" value="Acetyltransf_3"/>
    <property type="match status" value="1"/>
</dbReference>
<dbReference type="PANTHER" id="PTHR43415">
    <property type="entry name" value="SPERMIDINE N(1)-ACETYLTRANSFERASE"/>
    <property type="match status" value="1"/>
</dbReference>
<dbReference type="GO" id="GO:0016747">
    <property type="term" value="F:acyltransferase activity, transferring groups other than amino-acyl groups"/>
    <property type="evidence" value="ECO:0007669"/>
    <property type="project" value="InterPro"/>
</dbReference>
<dbReference type="Gene3D" id="3.40.630.30">
    <property type="match status" value="1"/>
</dbReference>
<evidence type="ECO:0000313" key="3">
    <source>
        <dbReference type="Proteomes" id="UP000242592"/>
    </source>
</evidence>
<name>A0A1M5QPQ8_9BACT</name>
<dbReference type="OrthoDB" id="9795206at2"/>
<accession>A0A1M5QPQ8</accession>
<dbReference type="EMBL" id="FQXN01000001">
    <property type="protein sequence ID" value="SHH15553.1"/>
    <property type="molecule type" value="Genomic_DNA"/>
</dbReference>
<sequence>MKLMGKLILLRPMEIEDAEKFVELINDEELRQYLSLVLPINKYAEENWIKNNTNKLDVVNFSIETLDGVLIGGTGLKDIDWINRSAEFGIGIFDKRYWNKGMGTEATRLMLKYSFEYLNLNRIYLRAYEFNKRAIRVYEKCGFLIEGKERQARYIKGKYWDVIRMSILADDYWRNFESQV</sequence>
<keyword evidence="3" id="KW-1185">Reference proteome</keyword>
<feature type="domain" description="N-acetyltransferase" evidence="1">
    <location>
        <begin position="8"/>
        <end position="170"/>
    </location>
</feature>
<dbReference type="STRING" id="1123380.SAMN02745199_0044"/>
<dbReference type="InterPro" id="IPR016181">
    <property type="entry name" value="Acyl_CoA_acyltransferase"/>
</dbReference>
<gene>
    <name evidence="2" type="ORF">SAMN02745199_0044</name>
</gene>
<dbReference type="AlphaFoldDB" id="A0A1M5QPQ8"/>
<protein>
    <submittedName>
        <fullName evidence="2">Protein N-acetyltransferase, RimJ/RimL family</fullName>
    </submittedName>
</protein>
<dbReference type="InterPro" id="IPR000182">
    <property type="entry name" value="GNAT_dom"/>
</dbReference>
<organism evidence="2 3">
    <name type="scientific">Thermosipho atlanticus DSM 15807</name>
    <dbReference type="NCBI Taxonomy" id="1123380"/>
    <lineage>
        <taxon>Bacteria</taxon>
        <taxon>Thermotogati</taxon>
        <taxon>Thermotogota</taxon>
        <taxon>Thermotogae</taxon>
        <taxon>Thermotogales</taxon>
        <taxon>Fervidobacteriaceae</taxon>
        <taxon>Thermosipho</taxon>
    </lineage>
</organism>
<evidence type="ECO:0000313" key="2">
    <source>
        <dbReference type="EMBL" id="SHH15553.1"/>
    </source>
</evidence>
<reference evidence="3" key="1">
    <citation type="submission" date="2016-11" db="EMBL/GenBank/DDBJ databases">
        <authorList>
            <person name="Varghese N."/>
            <person name="Submissions S."/>
        </authorList>
    </citation>
    <scope>NUCLEOTIDE SEQUENCE [LARGE SCALE GENOMIC DNA]</scope>
    <source>
        <strain evidence="3">DSM 15807</strain>
    </source>
</reference>